<dbReference type="InterPro" id="IPR029063">
    <property type="entry name" value="SAM-dependent_MTases_sf"/>
</dbReference>
<sequence>MDTAAVLKEYADLSPLQVRIATHQHFSEQANDPEAEVMAELGLPSEQSLLDVGCGTGTFLKQLATTGHRGRLIGLDTSEAAVSAAARIPGVQALRGSALKVPLETSTVDICTARHMLYHVPDPLAALHEFGRVTRPGGRVTVVVNHARNCARTMDWVRHVAARFGADTNDTGLNDVNSGSLPDLMTTAYGEVRVVRVDNALVFHEPAPLTAFAEAALTFCGVAADFPHRDEVIGAIRREAQAWFEPGGRVWRDPKGYVICSAPVI</sequence>
<evidence type="ECO:0000313" key="3">
    <source>
        <dbReference type="Proteomes" id="UP001138997"/>
    </source>
</evidence>
<dbReference type="EMBL" id="JAJOMB010000004">
    <property type="protein sequence ID" value="MCD5311268.1"/>
    <property type="molecule type" value="Genomic_DNA"/>
</dbReference>
<dbReference type="SUPFAM" id="SSF53335">
    <property type="entry name" value="S-adenosyl-L-methionine-dependent methyltransferases"/>
    <property type="match status" value="1"/>
</dbReference>
<gene>
    <name evidence="2" type="ORF">LR394_10185</name>
</gene>
<keyword evidence="2" id="KW-0489">Methyltransferase</keyword>
<dbReference type="InterPro" id="IPR013216">
    <property type="entry name" value="Methyltransf_11"/>
</dbReference>
<reference evidence="2" key="1">
    <citation type="submission" date="2021-11" db="EMBL/GenBank/DDBJ databases">
        <title>Streptomyces corallinus and Kineosporia corallina sp. nov., two new coral-derived marine actinobacteria.</title>
        <authorList>
            <person name="Buangrab K."/>
            <person name="Sutthacheep M."/>
            <person name="Yeemin T."/>
            <person name="Harunari E."/>
            <person name="Igarashi Y."/>
            <person name="Sripreechasak P."/>
            <person name="Kanchanasin P."/>
            <person name="Tanasupawat S."/>
            <person name="Phongsopitanun W."/>
        </authorList>
    </citation>
    <scope>NUCLEOTIDE SEQUENCE</scope>
    <source>
        <strain evidence="2">JCM 31032</strain>
    </source>
</reference>
<accession>A0A9X1NDW5</accession>
<proteinExistence type="predicted"/>
<dbReference type="CDD" id="cd02440">
    <property type="entry name" value="AdoMet_MTases"/>
    <property type="match status" value="1"/>
</dbReference>
<dbReference type="Pfam" id="PF08241">
    <property type="entry name" value="Methyltransf_11"/>
    <property type="match status" value="1"/>
</dbReference>
<dbReference type="PANTHER" id="PTHR43861">
    <property type="entry name" value="TRANS-ACONITATE 2-METHYLTRANSFERASE-RELATED"/>
    <property type="match status" value="1"/>
</dbReference>
<dbReference type="RefSeq" id="WP_231440446.1">
    <property type="nucleotide sequence ID" value="NZ_JAJOMB010000004.1"/>
</dbReference>
<name>A0A9X1NDW5_9ACTN</name>
<evidence type="ECO:0000259" key="1">
    <source>
        <dbReference type="Pfam" id="PF08241"/>
    </source>
</evidence>
<organism evidence="2 3">
    <name type="scientific">Kineosporia babensis</name>
    <dbReference type="NCBI Taxonomy" id="499548"/>
    <lineage>
        <taxon>Bacteria</taxon>
        <taxon>Bacillati</taxon>
        <taxon>Actinomycetota</taxon>
        <taxon>Actinomycetes</taxon>
        <taxon>Kineosporiales</taxon>
        <taxon>Kineosporiaceae</taxon>
        <taxon>Kineosporia</taxon>
    </lineage>
</organism>
<evidence type="ECO:0000313" key="2">
    <source>
        <dbReference type="EMBL" id="MCD5311268.1"/>
    </source>
</evidence>
<dbReference type="AlphaFoldDB" id="A0A9X1NDW5"/>
<comment type="caution">
    <text evidence="2">The sequence shown here is derived from an EMBL/GenBank/DDBJ whole genome shotgun (WGS) entry which is preliminary data.</text>
</comment>
<feature type="domain" description="Methyltransferase type 11" evidence="1">
    <location>
        <begin position="50"/>
        <end position="140"/>
    </location>
</feature>
<keyword evidence="2" id="KW-0808">Transferase</keyword>
<dbReference type="GO" id="GO:0032259">
    <property type="term" value="P:methylation"/>
    <property type="evidence" value="ECO:0007669"/>
    <property type="project" value="UniProtKB-KW"/>
</dbReference>
<dbReference type="GO" id="GO:0008757">
    <property type="term" value="F:S-adenosylmethionine-dependent methyltransferase activity"/>
    <property type="evidence" value="ECO:0007669"/>
    <property type="project" value="InterPro"/>
</dbReference>
<dbReference type="Proteomes" id="UP001138997">
    <property type="component" value="Unassembled WGS sequence"/>
</dbReference>
<dbReference type="Gene3D" id="3.40.50.150">
    <property type="entry name" value="Vaccinia Virus protein VP39"/>
    <property type="match status" value="1"/>
</dbReference>
<protein>
    <submittedName>
        <fullName evidence="2">Methyltransferase domain-containing protein</fullName>
    </submittedName>
</protein>
<keyword evidence="3" id="KW-1185">Reference proteome</keyword>